<reference evidence="5" key="1">
    <citation type="submission" date="2023-02" db="EMBL/GenBank/DDBJ databases">
        <title>Kitasatospora phosalacinea NBRC 14627.</title>
        <authorList>
            <person name="Ichikawa N."/>
            <person name="Sato H."/>
            <person name="Tonouchi N."/>
        </authorList>
    </citation>
    <scope>NUCLEOTIDE SEQUENCE</scope>
    <source>
        <strain evidence="5">NBRC 14627</strain>
    </source>
</reference>
<gene>
    <name evidence="5" type="ORF">Kpho02_75740</name>
</gene>
<dbReference type="PANTHER" id="PTHR43736">
    <property type="entry name" value="ADP-RIBOSE PYROPHOSPHATASE"/>
    <property type="match status" value="1"/>
</dbReference>
<evidence type="ECO:0000313" key="5">
    <source>
        <dbReference type="EMBL" id="GLW75277.1"/>
    </source>
</evidence>
<evidence type="ECO:0000256" key="2">
    <source>
        <dbReference type="ARBA" id="ARBA00022801"/>
    </source>
</evidence>
<dbReference type="SUPFAM" id="SSF55811">
    <property type="entry name" value="Nudix"/>
    <property type="match status" value="2"/>
</dbReference>
<sequence length="324" mass="34562">MTTDAHPLSAPMFHPLSDPLARARADGVERTTAGVLLTDPAGRVLLLRRAPGTLQAGLWELPGGGTEPGEELVAAALRELDEESGLTRVRVTAHLGSADRTDSRGARTRAHVIAAHLDHPQEVRLSPEHDQHAWVLPADLPEPIAAHEADLIRRHTAPPPALPGHRPLPAYLPTIPAAPMWGSVFFTTEDGRAVLLRATDPAKGLQWAGGDVEFTDPSPLHTAVRECAEETGILLPPDPDRLPLLATVFERPAGGWPAKVGFAFHGGALTPAQVAGIRLDPAEHTEVVLLSRDELAAHTDPRRAQLTLAVLDAARTGVPAYVVR</sequence>
<proteinExistence type="inferred from homology"/>
<feature type="domain" description="Nudix hydrolase" evidence="4">
    <location>
        <begin position="28"/>
        <end position="157"/>
    </location>
</feature>
<comment type="caution">
    <text evidence="5">The sequence shown here is derived from an EMBL/GenBank/DDBJ whole genome shotgun (WGS) entry which is preliminary data.</text>
</comment>
<dbReference type="RefSeq" id="WP_285740814.1">
    <property type="nucleotide sequence ID" value="NZ_BSSA01000051.1"/>
</dbReference>
<evidence type="ECO:0000256" key="3">
    <source>
        <dbReference type="RuleBase" id="RU003476"/>
    </source>
</evidence>
<dbReference type="InterPro" id="IPR020084">
    <property type="entry name" value="NUDIX_hydrolase_CS"/>
</dbReference>
<dbReference type="EMBL" id="BSSA01000051">
    <property type="protein sequence ID" value="GLW75277.1"/>
    <property type="molecule type" value="Genomic_DNA"/>
</dbReference>
<dbReference type="InterPro" id="IPR020476">
    <property type="entry name" value="Nudix_hydrolase"/>
</dbReference>
<accession>A0A9W6QEG1</accession>
<dbReference type="PROSITE" id="PS51462">
    <property type="entry name" value="NUDIX"/>
    <property type="match status" value="2"/>
</dbReference>
<dbReference type="PROSITE" id="PS00893">
    <property type="entry name" value="NUDIX_BOX"/>
    <property type="match status" value="1"/>
</dbReference>
<protein>
    <recommendedName>
        <fullName evidence="4">Nudix hydrolase domain-containing protein</fullName>
    </recommendedName>
</protein>
<dbReference type="Gene3D" id="3.90.79.10">
    <property type="entry name" value="Nucleoside Triphosphate Pyrophosphohydrolase"/>
    <property type="match status" value="2"/>
</dbReference>
<organism evidence="5 6">
    <name type="scientific">Kitasatospora phosalacinea</name>
    <dbReference type="NCBI Taxonomy" id="2065"/>
    <lineage>
        <taxon>Bacteria</taxon>
        <taxon>Bacillati</taxon>
        <taxon>Actinomycetota</taxon>
        <taxon>Actinomycetes</taxon>
        <taxon>Kitasatosporales</taxon>
        <taxon>Streptomycetaceae</taxon>
        <taxon>Kitasatospora</taxon>
    </lineage>
</organism>
<name>A0A9W6QEG1_9ACTN</name>
<dbReference type="AlphaFoldDB" id="A0A9W6QEG1"/>
<dbReference type="PRINTS" id="PR00502">
    <property type="entry name" value="NUDIXFAMILY"/>
</dbReference>
<dbReference type="Proteomes" id="UP001165041">
    <property type="component" value="Unassembled WGS sequence"/>
</dbReference>
<evidence type="ECO:0000313" key="6">
    <source>
        <dbReference type="Proteomes" id="UP001165041"/>
    </source>
</evidence>
<dbReference type="Pfam" id="PF00293">
    <property type="entry name" value="NUDIX"/>
    <property type="match status" value="2"/>
</dbReference>
<dbReference type="PANTHER" id="PTHR43736:SF1">
    <property type="entry name" value="DIHYDRONEOPTERIN TRIPHOSPHATE DIPHOSPHATASE"/>
    <property type="match status" value="1"/>
</dbReference>
<dbReference type="CDD" id="cd02883">
    <property type="entry name" value="NUDIX_Hydrolase"/>
    <property type="match status" value="1"/>
</dbReference>
<dbReference type="InterPro" id="IPR015797">
    <property type="entry name" value="NUDIX_hydrolase-like_dom_sf"/>
</dbReference>
<keyword evidence="2 3" id="KW-0378">Hydrolase</keyword>
<comment type="similarity">
    <text evidence="1 3">Belongs to the Nudix hydrolase family.</text>
</comment>
<dbReference type="InterPro" id="IPR000086">
    <property type="entry name" value="NUDIX_hydrolase_dom"/>
</dbReference>
<feature type="domain" description="Nudix hydrolase" evidence="4">
    <location>
        <begin position="176"/>
        <end position="312"/>
    </location>
</feature>
<dbReference type="GO" id="GO:0016787">
    <property type="term" value="F:hydrolase activity"/>
    <property type="evidence" value="ECO:0007669"/>
    <property type="project" value="UniProtKB-KW"/>
</dbReference>
<evidence type="ECO:0000256" key="1">
    <source>
        <dbReference type="ARBA" id="ARBA00005582"/>
    </source>
</evidence>
<evidence type="ECO:0000259" key="4">
    <source>
        <dbReference type="PROSITE" id="PS51462"/>
    </source>
</evidence>